<gene>
    <name evidence="1" type="ORF">J9317_18830</name>
</gene>
<comment type="caution">
    <text evidence="1">The sequence shown here is derived from an EMBL/GenBank/DDBJ whole genome shotgun (WGS) entry which is preliminary data.</text>
</comment>
<dbReference type="InterPro" id="IPR046318">
    <property type="entry name" value="DUF5344"/>
</dbReference>
<dbReference type="EMBL" id="JAGVRK010000001">
    <property type="protein sequence ID" value="MBS2970800.1"/>
    <property type="molecule type" value="Genomic_DNA"/>
</dbReference>
<dbReference type="RefSeq" id="WP_211561471.1">
    <property type="nucleotide sequence ID" value="NZ_JAGVRK010000001.1"/>
</dbReference>
<evidence type="ECO:0000313" key="2">
    <source>
        <dbReference type="Proteomes" id="UP000682403"/>
    </source>
</evidence>
<keyword evidence="2" id="KW-1185">Reference proteome</keyword>
<evidence type="ECO:0000313" key="1">
    <source>
        <dbReference type="EMBL" id="MBS2970800.1"/>
    </source>
</evidence>
<organism evidence="1 2">
    <name type="scientific">Metabacillus flavus</name>
    <dbReference type="NCBI Taxonomy" id="2823519"/>
    <lineage>
        <taxon>Bacteria</taxon>
        <taxon>Bacillati</taxon>
        <taxon>Bacillota</taxon>
        <taxon>Bacilli</taxon>
        <taxon>Bacillales</taxon>
        <taxon>Bacillaceae</taxon>
        <taxon>Metabacillus</taxon>
    </lineage>
</organism>
<dbReference type="Pfam" id="PF17279">
    <property type="entry name" value="DUF5344"/>
    <property type="match status" value="1"/>
</dbReference>
<accession>A0ABS5LJ78</accession>
<dbReference type="Proteomes" id="UP000682403">
    <property type="component" value="Unassembled WGS sequence"/>
</dbReference>
<name>A0ABS5LJ78_9BACI</name>
<proteinExistence type="predicted"/>
<protein>
    <submittedName>
        <fullName evidence="1">YwqI/YxiC family protein</fullName>
    </submittedName>
</protein>
<sequence>MQTLIKLKHADVVDQLNQISHTLEQLNLPLPSEDMLGENKLRLTAEWIKRENEIHSMIEEYKRAVQKNIEDTRANIDYLREQDESITHLPMGPLK</sequence>
<reference evidence="1 2" key="1">
    <citation type="submission" date="2021-04" db="EMBL/GenBank/DDBJ databases">
        <title>Metabacillus sp. strain KIGAM252 whole genome sequence.</title>
        <authorList>
            <person name="Seo M.-J."/>
            <person name="Cho E.-S."/>
            <person name="Hwang C.Y."/>
            <person name="Yoon D.J."/>
        </authorList>
    </citation>
    <scope>NUCLEOTIDE SEQUENCE [LARGE SCALE GENOMIC DNA]</scope>
    <source>
        <strain evidence="1 2">KIGAM252</strain>
    </source>
</reference>